<evidence type="ECO:0000256" key="1">
    <source>
        <dbReference type="ARBA" id="ARBA00004141"/>
    </source>
</evidence>
<evidence type="ECO:0000256" key="4">
    <source>
        <dbReference type="ARBA" id="ARBA00022692"/>
    </source>
</evidence>
<comment type="subcellular location">
    <subcellularLocation>
        <location evidence="1">Membrane</location>
        <topology evidence="1">Multi-pass membrane protein</topology>
    </subcellularLocation>
</comment>
<evidence type="ECO:0000256" key="6">
    <source>
        <dbReference type="ARBA" id="ARBA00023136"/>
    </source>
</evidence>
<dbReference type="OrthoDB" id="9806522at2"/>
<name>A0A0B7IZU4_9PROT</name>
<dbReference type="InterPro" id="IPR036837">
    <property type="entry name" value="Cation_efflux_CTD_sf"/>
</dbReference>
<evidence type="ECO:0000256" key="3">
    <source>
        <dbReference type="ARBA" id="ARBA00022448"/>
    </source>
</evidence>
<dbReference type="HOGENOM" id="CLU_013430_3_6_4"/>
<evidence type="ECO:0000256" key="2">
    <source>
        <dbReference type="ARBA" id="ARBA00008114"/>
    </source>
</evidence>
<dbReference type="InterPro" id="IPR002524">
    <property type="entry name" value="Cation_efflux"/>
</dbReference>
<keyword evidence="4 7" id="KW-0812">Transmembrane</keyword>
<dbReference type="FunFam" id="1.20.1510.10:FF:000006">
    <property type="entry name" value="Divalent cation efflux transporter"/>
    <property type="match status" value="1"/>
</dbReference>
<dbReference type="NCBIfam" id="TIGR01297">
    <property type="entry name" value="CDF"/>
    <property type="match status" value="1"/>
</dbReference>
<dbReference type="SUPFAM" id="SSF161111">
    <property type="entry name" value="Cation efflux protein transmembrane domain-like"/>
    <property type="match status" value="1"/>
</dbReference>
<keyword evidence="5 7" id="KW-1133">Transmembrane helix</keyword>
<dbReference type="GO" id="GO:0008324">
    <property type="term" value="F:monoatomic cation transmembrane transporter activity"/>
    <property type="evidence" value="ECO:0007669"/>
    <property type="project" value="InterPro"/>
</dbReference>
<keyword evidence="6 7" id="KW-0472">Membrane</keyword>
<evidence type="ECO:0000256" key="7">
    <source>
        <dbReference type="SAM" id="Phobius"/>
    </source>
</evidence>
<evidence type="ECO:0000313" key="11">
    <source>
        <dbReference type="Proteomes" id="UP000056322"/>
    </source>
</evidence>
<keyword evidence="3" id="KW-0813">Transport</keyword>
<dbReference type="Proteomes" id="UP000056322">
    <property type="component" value="Chromosome 1"/>
</dbReference>
<dbReference type="GO" id="GO:0016020">
    <property type="term" value="C:membrane"/>
    <property type="evidence" value="ECO:0007669"/>
    <property type="project" value="UniProtKB-SubCell"/>
</dbReference>
<evidence type="ECO:0000313" key="10">
    <source>
        <dbReference type="EMBL" id="CEN56615.1"/>
    </source>
</evidence>
<dbReference type="Pfam" id="PF01545">
    <property type="entry name" value="Cation_efflux"/>
    <property type="match status" value="1"/>
</dbReference>
<feature type="transmembrane region" description="Helical" evidence="7">
    <location>
        <begin position="30"/>
        <end position="50"/>
    </location>
</feature>
<feature type="domain" description="Cation efflux protein cytoplasmic" evidence="9">
    <location>
        <begin position="229"/>
        <end position="304"/>
    </location>
</feature>
<dbReference type="RefSeq" id="WP_045751677.1">
    <property type="nucleotide sequence ID" value="NZ_LN794158.1"/>
</dbReference>
<sequence length="394" mass="43132">MSSHKHPHPQSHQLSFDDPKRYALSKRCTWTSVFVNIGLTIVQVIVGIFAHSQSLIADGVHSLSDLISDFLVLIASYHSKSPADEDHPYGHGRIETAASLVLGAILILTGVGIMYSAAIKLDSLGDAPPISSLALWTAGLALIAKEALFRYMLYVGEQLRSPLLIANAWHARSDAASSLVVAVGIAANMMGFIYADAIAAILVGFMIVRMGLVFMWEAFQELIDAGLSFEEVASIRQTLMDTQGVQNVHELRTRKMAHRVLVDAHILVDSKISVSEGHSIAERARKRVIDTHESVNDVLVHVDTEDDGIYGEELRIDLPSRDELTKALSIVLEGLPKPEQVTFHYLAGKVEADVLMPHEGLKTKAAITKACQLIEHRLIGHAYFSQVRLAANLN</sequence>
<evidence type="ECO:0000256" key="5">
    <source>
        <dbReference type="ARBA" id="ARBA00022989"/>
    </source>
</evidence>
<comment type="similarity">
    <text evidence="2">Belongs to the cation diffusion facilitator (CDF) transporter (TC 2.A.4) family.</text>
</comment>
<proteinExistence type="inferred from homology"/>
<dbReference type="InterPro" id="IPR027469">
    <property type="entry name" value="Cation_efflux_TMD_sf"/>
</dbReference>
<dbReference type="AlphaFoldDB" id="A0A0B7IZU4"/>
<dbReference type="EMBL" id="LN794158">
    <property type="protein sequence ID" value="CEN56615.1"/>
    <property type="molecule type" value="Genomic_DNA"/>
</dbReference>
<dbReference type="InterPro" id="IPR050291">
    <property type="entry name" value="CDF_Transporter"/>
</dbReference>
<dbReference type="PANTHER" id="PTHR43840:SF15">
    <property type="entry name" value="MITOCHONDRIAL METAL TRANSPORTER 1-RELATED"/>
    <property type="match status" value="1"/>
</dbReference>
<accession>A0A0B7IZU4</accession>
<reference evidence="11" key="1">
    <citation type="submission" date="2014-12" db="EMBL/GenBank/DDBJ databases">
        <authorList>
            <person name="Salcher M.M."/>
        </authorList>
    </citation>
    <scope>NUCLEOTIDE SEQUENCE [LARGE SCALE GENOMIC DNA]</scope>
    <source>
        <strain evidence="11">MMS-10A-171</strain>
    </source>
</reference>
<protein>
    <submittedName>
        <fullName evidence="10">Cation diffusion facilitator family transporter</fullName>
    </submittedName>
</protein>
<dbReference type="Gene3D" id="3.30.70.1350">
    <property type="entry name" value="Cation efflux protein, cytoplasmic domain"/>
    <property type="match status" value="1"/>
</dbReference>
<dbReference type="Pfam" id="PF16916">
    <property type="entry name" value="ZT_dimer"/>
    <property type="match status" value="1"/>
</dbReference>
<keyword evidence="11" id="KW-1185">Reference proteome</keyword>
<organism evidence="10 11">
    <name type="scientific">Candidatus Methylopumilus turicensis</name>
    <dbReference type="NCBI Taxonomy" id="1581680"/>
    <lineage>
        <taxon>Bacteria</taxon>
        <taxon>Pseudomonadati</taxon>
        <taxon>Pseudomonadota</taxon>
        <taxon>Betaproteobacteria</taxon>
        <taxon>Nitrosomonadales</taxon>
        <taxon>Methylophilaceae</taxon>
        <taxon>Candidatus Methylopumilus</taxon>
    </lineage>
</organism>
<dbReference type="InterPro" id="IPR058533">
    <property type="entry name" value="Cation_efflux_TM"/>
</dbReference>
<dbReference type="KEGG" id="mbac:BN1209_1580"/>
<dbReference type="Gene3D" id="1.20.1510.10">
    <property type="entry name" value="Cation efflux protein transmembrane domain"/>
    <property type="match status" value="1"/>
</dbReference>
<dbReference type="STRING" id="1581680.BN1209_1580"/>
<feature type="domain" description="Cation efflux protein transmembrane" evidence="8">
    <location>
        <begin position="30"/>
        <end position="223"/>
    </location>
</feature>
<dbReference type="InterPro" id="IPR027470">
    <property type="entry name" value="Cation_efflux_CTD"/>
</dbReference>
<gene>
    <name evidence="10" type="ORF">BN1209_1580</name>
</gene>
<evidence type="ECO:0000259" key="8">
    <source>
        <dbReference type="Pfam" id="PF01545"/>
    </source>
</evidence>
<feature type="transmembrane region" description="Helical" evidence="7">
    <location>
        <begin position="175"/>
        <end position="194"/>
    </location>
</feature>
<feature type="transmembrane region" description="Helical" evidence="7">
    <location>
        <begin position="97"/>
        <end position="118"/>
    </location>
</feature>
<dbReference type="SUPFAM" id="SSF160240">
    <property type="entry name" value="Cation efflux protein cytoplasmic domain-like"/>
    <property type="match status" value="1"/>
</dbReference>
<feature type="transmembrane region" description="Helical" evidence="7">
    <location>
        <begin position="130"/>
        <end position="154"/>
    </location>
</feature>
<evidence type="ECO:0000259" key="9">
    <source>
        <dbReference type="Pfam" id="PF16916"/>
    </source>
</evidence>
<dbReference type="PANTHER" id="PTHR43840">
    <property type="entry name" value="MITOCHONDRIAL METAL TRANSPORTER 1-RELATED"/>
    <property type="match status" value="1"/>
</dbReference>